<accession>L9ZI97</accession>
<organism evidence="2 3">
    <name type="scientific">Natrialba taiwanensis DSM 12281</name>
    <dbReference type="NCBI Taxonomy" id="1230458"/>
    <lineage>
        <taxon>Archaea</taxon>
        <taxon>Methanobacteriati</taxon>
        <taxon>Methanobacteriota</taxon>
        <taxon>Stenosarchaea group</taxon>
        <taxon>Halobacteria</taxon>
        <taxon>Halobacteriales</taxon>
        <taxon>Natrialbaceae</taxon>
        <taxon>Natrialba</taxon>
    </lineage>
</organism>
<proteinExistence type="predicted"/>
<feature type="region of interest" description="Disordered" evidence="1">
    <location>
        <begin position="1"/>
        <end position="22"/>
    </location>
</feature>
<dbReference type="EMBL" id="AOIL01000070">
    <property type="protein sequence ID" value="ELY84883.1"/>
    <property type="molecule type" value="Genomic_DNA"/>
</dbReference>
<evidence type="ECO:0000256" key="1">
    <source>
        <dbReference type="SAM" id="MobiDB-lite"/>
    </source>
</evidence>
<comment type="caution">
    <text evidence="2">The sequence shown here is derived from an EMBL/GenBank/DDBJ whole genome shotgun (WGS) entry which is preliminary data.</text>
</comment>
<dbReference type="PATRIC" id="fig|1230458.4.peg.4460"/>
<sequence length="70" mass="7606">MAISGCSAATNRSVGDPEVDERDGMTIHDYYAGGDRVAEISFSERLPGRGYELEDEIERTVPGRAALESE</sequence>
<keyword evidence="3" id="KW-1185">Reference proteome</keyword>
<evidence type="ECO:0000313" key="2">
    <source>
        <dbReference type="EMBL" id="ELY84883.1"/>
    </source>
</evidence>
<dbReference type="Proteomes" id="UP000011648">
    <property type="component" value="Unassembled WGS sequence"/>
</dbReference>
<gene>
    <name evidence="2" type="ORF">C484_22088</name>
</gene>
<reference evidence="2 3" key="1">
    <citation type="journal article" date="2014" name="PLoS Genet.">
        <title>Phylogenetically driven sequencing of extremely halophilic archaea reveals strategies for static and dynamic osmo-response.</title>
        <authorList>
            <person name="Becker E.A."/>
            <person name="Seitzer P.M."/>
            <person name="Tritt A."/>
            <person name="Larsen D."/>
            <person name="Krusor M."/>
            <person name="Yao A.I."/>
            <person name="Wu D."/>
            <person name="Madern D."/>
            <person name="Eisen J.A."/>
            <person name="Darling A.E."/>
            <person name="Facciotti M.T."/>
        </authorList>
    </citation>
    <scope>NUCLEOTIDE SEQUENCE [LARGE SCALE GENOMIC DNA]</scope>
    <source>
        <strain evidence="2 3">DSM 12281</strain>
    </source>
</reference>
<dbReference type="AlphaFoldDB" id="L9ZI97"/>
<protein>
    <submittedName>
        <fullName evidence="2">Uncharacterized protein</fullName>
    </submittedName>
</protein>
<name>L9ZI97_9EURY</name>
<evidence type="ECO:0000313" key="3">
    <source>
        <dbReference type="Proteomes" id="UP000011648"/>
    </source>
</evidence>